<dbReference type="InterPro" id="IPR050415">
    <property type="entry name" value="MRET"/>
</dbReference>
<comment type="caution">
    <text evidence="5">The sequence shown here is derived from an EMBL/GenBank/DDBJ whole genome shotgun (WGS) entry which is preliminary data.</text>
</comment>
<keyword evidence="3" id="KW-0411">Iron-sulfur</keyword>
<dbReference type="SUPFAM" id="SSF63380">
    <property type="entry name" value="Riboflavin synthase domain-like"/>
    <property type="match status" value="1"/>
</dbReference>
<keyword evidence="2" id="KW-0479">Metal-binding</keyword>
<feature type="domain" description="FAD-binding FR-type" evidence="4">
    <location>
        <begin position="10"/>
        <end position="111"/>
    </location>
</feature>
<sequence length="245" mass="26240">MAGAALLVVGRWKSGRVVSTREETPSGRSIVLDVPGWGGNIAGQHVDVRLTAEDGYTATRSYSIASADGSDRIELAVDRLPDGEVSPFLVDVLAVGDELEVRGPLGGWFVWKPEQTEPVQLIAGGSGIVPIVAMIRAHAAAGSRARFELLYSVRTPSDVFFASELEGLTTTYGRTTVYTREVPTGWPVLPGRVTREVLAEHTIPASERPSVFVCGPTGFVEAIADWLVELGHDPARVKTERFGGT</sequence>
<evidence type="ECO:0000313" key="5">
    <source>
        <dbReference type="EMBL" id="TBN57914.1"/>
    </source>
</evidence>
<evidence type="ECO:0000259" key="4">
    <source>
        <dbReference type="PROSITE" id="PS51384"/>
    </source>
</evidence>
<keyword evidence="2" id="KW-0001">2Fe-2S</keyword>
<dbReference type="PRINTS" id="PR00406">
    <property type="entry name" value="CYTB5RDTASE"/>
</dbReference>
<dbReference type="Pfam" id="PF00970">
    <property type="entry name" value="FAD_binding_6"/>
    <property type="match status" value="1"/>
</dbReference>
<dbReference type="PANTHER" id="PTHR47354">
    <property type="entry name" value="NADH OXIDOREDUCTASE HCR"/>
    <property type="match status" value="1"/>
</dbReference>
<dbReference type="GO" id="GO:0016491">
    <property type="term" value="F:oxidoreductase activity"/>
    <property type="evidence" value="ECO:0007669"/>
    <property type="project" value="InterPro"/>
</dbReference>
<gene>
    <name evidence="5" type="ORF">EYE40_11190</name>
</gene>
<keyword evidence="6" id="KW-1185">Reference proteome</keyword>
<comment type="cofactor">
    <cofactor evidence="1">
        <name>FAD</name>
        <dbReference type="ChEBI" id="CHEBI:57692"/>
    </cofactor>
</comment>
<dbReference type="GO" id="GO:0051537">
    <property type="term" value="F:2 iron, 2 sulfur cluster binding"/>
    <property type="evidence" value="ECO:0007669"/>
    <property type="project" value="UniProtKB-KW"/>
</dbReference>
<dbReference type="SUPFAM" id="SSF52343">
    <property type="entry name" value="Ferredoxin reductase-like, C-terminal NADP-linked domain"/>
    <property type="match status" value="1"/>
</dbReference>
<dbReference type="InterPro" id="IPR017927">
    <property type="entry name" value="FAD-bd_FR_type"/>
</dbReference>
<dbReference type="InterPro" id="IPR039261">
    <property type="entry name" value="FNR_nucleotide-bd"/>
</dbReference>
<dbReference type="Proteomes" id="UP000294194">
    <property type="component" value="Unassembled WGS sequence"/>
</dbReference>
<name>A0A4Q9GUM7_9MICO</name>
<organism evidence="5 6">
    <name type="scientific">Glaciihabitans arcticus</name>
    <dbReference type="NCBI Taxonomy" id="2668039"/>
    <lineage>
        <taxon>Bacteria</taxon>
        <taxon>Bacillati</taxon>
        <taxon>Actinomycetota</taxon>
        <taxon>Actinomycetes</taxon>
        <taxon>Micrococcales</taxon>
        <taxon>Microbacteriaceae</taxon>
        <taxon>Glaciihabitans</taxon>
    </lineage>
</organism>
<dbReference type="InterPro" id="IPR008333">
    <property type="entry name" value="Cbr1-like_FAD-bd_dom"/>
</dbReference>
<dbReference type="InterPro" id="IPR001433">
    <property type="entry name" value="OxRdtase_FAD/NAD-bd"/>
</dbReference>
<evidence type="ECO:0000256" key="3">
    <source>
        <dbReference type="ARBA" id="ARBA00023014"/>
    </source>
</evidence>
<dbReference type="EMBL" id="SISG01000001">
    <property type="protein sequence ID" value="TBN57914.1"/>
    <property type="molecule type" value="Genomic_DNA"/>
</dbReference>
<dbReference type="Gene3D" id="3.40.50.80">
    <property type="entry name" value="Nucleotide-binding domain of ferredoxin-NADP reductase (FNR) module"/>
    <property type="match status" value="1"/>
</dbReference>
<dbReference type="InterPro" id="IPR017938">
    <property type="entry name" value="Riboflavin_synthase-like_b-brl"/>
</dbReference>
<evidence type="ECO:0000256" key="1">
    <source>
        <dbReference type="ARBA" id="ARBA00001974"/>
    </source>
</evidence>
<accession>A0A4Q9GUM7</accession>
<dbReference type="PANTHER" id="PTHR47354:SF5">
    <property type="entry name" value="PROTEIN RFBI"/>
    <property type="match status" value="1"/>
</dbReference>
<reference evidence="6" key="1">
    <citation type="submission" date="2019-02" db="EMBL/GenBank/DDBJ databases">
        <title>Glaciihabitans arcticus sp. nov., a psychrotolerant bacterium isolated from polar soil.</title>
        <authorList>
            <person name="Dahal R.H."/>
        </authorList>
    </citation>
    <scope>NUCLEOTIDE SEQUENCE [LARGE SCALE GENOMIC DNA]</scope>
    <source>
        <strain evidence="6">RP-3-7</strain>
    </source>
</reference>
<protein>
    <submittedName>
        <fullName evidence="5">Oxidoreductase</fullName>
    </submittedName>
</protein>
<dbReference type="PROSITE" id="PS51384">
    <property type="entry name" value="FAD_FR"/>
    <property type="match status" value="1"/>
</dbReference>
<dbReference type="AlphaFoldDB" id="A0A4Q9GUM7"/>
<keyword evidence="2" id="KW-0408">Iron</keyword>
<dbReference type="Gene3D" id="2.40.30.10">
    <property type="entry name" value="Translation factors"/>
    <property type="match status" value="1"/>
</dbReference>
<dbReference type="CDD" id="cd06217">
    <property type="entry name" value="FNR_iron_sulfur_binding_3"/>
    <property type="match status" value="1"/>
</dbReference>
<proteinExistence type="predicted"/>
<evidence type="ECO:0000256" key="2">
    <source>
        <dbReference type="ARBA" id="ARBA00022714"/>
    </source>
</evidence>
<dbReference type="Pfam" id="PF00175">
    <property type="entry name" value="NAD_binding_1"/>
    <property type="match status" value="1"/>
</dbReference>
<evidence type="ECO:0000313" key="6">
    <source>
        <dbReference type="Proteomes" id="UP000294194"/>
    </source>
</evidence>